<reference evidence="3" key="1">
    <citation type="submission" date="2020-10" db="EMBL/GenBank/DDBJ databases">
        <title>Connecting structure to function with the recovery of over 1000 high-quality activated sludge metagenome-assembled genomes encoding full-length rRNA genes using long-read sequencing.</title>
        <authorList>
            <person name="Singleton C.M."/>
            <person name="Petriglieri F."/>
            <person name="Kristensen J.M."/>
            <person name="Kirkegaard R.H."/>
            <person name="Michaelsen T.Y."/>
            <person name="Andersen M.H."/>
            <person name="Karst S.M."/>
            <person name="Dueholm M.S."/>
            <person name="Nielsen P.H."/>
            <person name="Albertsen M."/>
        </authorList>
    </citation>
    <scope>NUCLEOTIDE SEQUENCE</scope>
    <source>
        <strain evidence="3">Hirt_18-Q3-R61-65_BATAC.395</strain>
    </source>
</reference>
<gene>
    <name evidence="3" type="ORF">IPL58_14510</name>
</gene>
<dbReference type="GO" id="GO:0003810">
    <property type="term" value="F:protein-glutamine gamma-glutamyltransferase activity"/>
    <property type="evidence" value="ECO:0007669"/>
    <property type="project" value="InterPro"/>
</dbReference>
<name>A0A9D7K2C0_9PROT</name>
<accession>A0A9D7K2C0</accession>
<organism evidence="3 4">
    <name type="scientific">Candidatus Proximibacter danicus</name>
    <dbReference type="NCBI Taxonomy" id="2954365"/>
    <lineage>
        <taxon>Bacteria</taxon>
        <taxon>Pseudomonadati</taxon>
        <taxon>Pseudomonadota</taxon>
        <taxon>Betaproteobacteria</taxon>
        <taxon>Candidatus Proximibacter</taxon>
    </lineage>
</organism>
<evidence type="ECO:0000256" key="1">
    <source>
        <dbReference type="ARBA" id="ARBA00022679"/>
    </source>
</evidence>
<dbReference type="AlphaFoldDB" id="A0A9D7K2C0"/>
<sequence length="393" mass="44008">MGVRIHGATRAAAEAASRRFLGALAILGLDAYVQVSDASEADESIIRYRLRDDFAETWAPDSDTTHLCEQLALDTQKRAEDIEREILLALLLSPHPFHYPSYEELRSAVNIRRNIVEAARKTALAFDTAQAERPEEYWRYDEATGFTLHPGKPIIPALIQTTQPEASGSLFSFSCYRATEYVILLAIAKELADCNPGLLEQLQQQWETRAIMSGEFHEVFLTEYGTMETPLPPRYYVPGDRLWFRNPDDYSSDVSGYEGSWVFYLGDGKFSNFWKRNQPYTLTSKCLEIYHWRHGACRDETGELQIDEARVDARVAESQKDAQEVQRIFEAMMRYRDPKGVYADGGCIDTSRECPRWVCPGTAALVLPDAAPMAAALASSAATAAAVSAASYA</sequence>
<protein>
    <submittedName>
        <fullName evidence="3">Uncharacterized protein</fullName>
    </submittedName>
</protein>
<dbReference type="GO" id="GO:0030435">
    <property type="term" value="P:sporulation resulting in formation of a cellular spore"/>
    <property type="evidence" value="ECO:0007669"/>
    <property type="project" value="UniProtKB-KW"/>
</dbReference>
<keyword evidence="2" id="KW-0749">Sporulation</keyword>
<evidence type="ECO:0000256" key="2">
    <source>
        <dbReference type="ARBA" id="ARBA00022969"/>
    </source>
</evidence>
<dbReference type="Pfam" id="PF20085">
    <property type="entry name" value="TGL"/>
    <property type="match status" value="1"/>
</dbReference>
<dbReference type="EMBL" id="JADJUC010000027">
    <property type="protein sequence ID" value="MBK8525130.1"/>
    <property type="molecule type" value="Genomic_DNA"/>
</dbReference>
<comment type="caution">
    <text evidence="3">The sequence shown here is derived from an EMBL/GenBank/DDBJ whole genome shotgun (WGS) entry which is preliminary data.</text>
</comment>
<evidence type="ECO:0000313" key="3">
    <source>
        <dbReference type="EMBL" id="MBK8525130.1"/>
    </source>
</evidence>
<dbReference type="InterPro" id="IPR020916">
    <property type="entry name" value="Gln_gamma-glutamylTfrase_bac"/>
</dbReference>
<proteinExistence type="predicted"/>
<dbReference type="Proteomes" id="UP000886689">
    <property type="component" value="Unassembled WGS sequence"/>
</dbReference>
<keyword evidence="1" id="KW-0808">Transferase</keyword>
<evidence type="ECO:0000313" key="4">
    <source>
        <dbReference type="Proteomes" id="UP000886689"/>
    </source>
</evidence>